<evidence type="ECO:0000256" key="2">
    <source>
        <dbReference type="ARBA" id="ARBA00022649"/>
    </source>
</evidence>
<dbReference type="Proteomes" id="UP001625389">
    <property type="component" value="Unassembled WGS sequence"/>
</dbReference>
<evidence type="ECO:0000313" key="4">
    <source>
        <dbReference type="Proteomes" id="UP001625389"/>
    </source>
</evidence>
<dbReference type="InterPro" id="IPR035093">
    <property type="entry name" value="RelE/ParE_toxin_dom_sf"/>
</dbReference>
<dbReference type="PANTHER" id="PTHR35601">
    <property type="entry name" value="TOXIN RELE"/>
    <property type="match status" value="1"/>
</dbReference>
<name>A0ABW8UEZ7_9LACO</name>
<comment type="caution">
    <text evidence="3">The sequence shown here is derived from an EMBL/GenBank/DDBJ whole genome shotgun (WGS) entry which is preliminary data.</text>
</comment>
<gene>
    <name evidence="3" type="ORF">ACEN34_07100</name>
</gene>
<dbReference type="PANTHER" id="PTHR35601:SF1">
    <property type="entry name" value="TOXIN RELE"/>
    <property type="match status" value="1"/>
</dbReference>
<dbReference type="RefSeq" id="WP_125550455.1">
    <property type="nucleotide sequence ID" value="NZ_JBGQPK010000024.1"/>
</dbReference>
<evidence type="ECO:0000256" key="1">
    <source>
        <dbReference type="ARBA" id="ARBA00006226"/>
    </source>
</evidence>
<evidence type="ECO:0000313" key="3">
    <source>
        <dbReference type="EMBL" id="MFL2029382.1"/>
    </source>
</evidence>
<dbReference type="Pfam" id="PF05016">
    <property type="entry name" value="ParE_toxin"/>
    <property type="match status" value="1"/>
</dbReference>
<reference evidence="3 4" key="1">
    <citation type="submission" date="2024-08" db="EMBL/GenBank/DDBJ databases">
        <authorList>
            <person name="Arias E."/>
        </authorList>
    </citation>
    <scope>NUCLEOTIDE SEQUENCE [LARGE SCALE GENOMIC DNA]</scope>
    <source>
        <strain evidence="3 4">FAM 25317</strain>
    </source>
</reference>
<dbReference type="SUPFAM" id="SSF143011">
    <property type="entry name" value="RelE-like"/>
    <property type="match status" value="1"/>
</dbReference>
<dbReference type="EMBL" id="JBGQPK010000024">
    <property type="protein sequence ID" value="MFL2029382.1"/>
    <property type="molecule type" value="Genomic_DNA"/>
</dbReference>
<sequence>MKTYTWKFNKTATKNFSKLDQQVQRRLIHWLDEHIEGSHNPRTWGKALEGDRGTFWRYRVGGFRIIADIQDSQFIVLVVKAAKRNDIYKN</sequence>
<protein>
    <submittedName>
        <fullName evidence="3">Type II toxin-antitoxin system RelE/ParE family toxin</fullName>
    </submittedName>
</protein>
<keyword evidence="2" id="KW-1277">Toxin-antitoxin system</keyword>
<keyword evidence="4" id="KW-1185">Reference proteome</keyword>
<accession>A0ABW8UEZ7</accession>
<comment type="similarity">
    <text evidence="1">Belongs to the RelE toxin family.</text>
</comment>
<organism evidence="3 4">
    <name type="scientific">Loigolactobacillus zhaoyuanensis</name>
    <dbReference type="NCBI Taxonomy" id="2486017"/>
    <lineage>
        <taxon>Bacteria</taxon>
        <taxon>Bacillati</taxon>
        <taxon>Bacillota</taxon>
        <taxon>Bacilli</taxon>
        <taxon>Lactobacillales</taxon>
        <taxon>Lactobacillaceae</taxon>
        <taxon>Loigolactobacillus</taxon>
    </lineage>
</organism>
<proteinExistence type="inferred from homology"/>
<dbReference type="InterPro" id="IPR007712">
    <property type="entry name" value="RelE/ParE_toxin"/>
</dbReference>
<dbReference type="Gene3D" id="3.30.2310.20">
    <property type="entry name" value="RelE-like"/>
    <property type="match status" value="1"/>
</dbReference>